<accession>A0A975PM53</accession>
<sequence length="118" mass="12051">MNPWLILALAGLLEIVWAASMKASDGFTKIGPSVLTGVAAFLSFWLLGLAMKSLPLGTAYAVWVGIGALGAAVLGIAMFGEAATPLRLAGIALIAAGIACLKLAQSSFSGSWPQFISE</sequence>
<dbReference type="FunFam" id="1.10.3730.20:FF:000001">
    <property type="entry name" value="Quaternary ammonium compound resistance transporter SugE"/>
    <property type="match status" value="1"/>
</dbReference>
<keyword evidence="2" id="KW-0813">Transport</keyword>
<keyword evidence="12" id="KW-1185">Reference proteome</keyword>
<dbReference type="InterPro" id="IPR045324">
    <property type="entry name" value="Small_multidrug_res"/>
</dbReference>
<evidence type="ECO:0000256" key="10">
    <source>
        <dbReference type="SAM" id="Phobius"/>
    </source>
</evidence>
<keyword evidence="6 10" id="KW-0472">Membrane</keyword>
<dbReference type="SUPFAM" id="SSF103481">
    <property type="entry name" value="Multidrug resistance efflux transporter EmrE"/>
    <property type="match status" value="1"/>
</dbReference>
<evidence type="ECO:0000256" key="1">
    <source>
        <dbReference type="ARBA" id="ARBA00004651"/>
    </source>
</evidence>
<organism evidence="11 12">
    <name type="scientific">Sulfitobacter albidus</name>
    <dbReference type="NCBI Taxonomy" id="2829501"/>
    <lineage>
        <taxon>Bacteria</taxon>
        <taxon>Pseudomonadati</taxon>
        <taxon>Pseudomonadota</taxon>
        <taxon>Alphaproteobacteria</taxon>
        <taxon>Rhodobacterales</taxon>
        <taxon>Roseobacteraceae</taxon>
        <taxon>Sulfitobacter</taxon>
    </lineage>
</organism>
<evidence type="ECO:0000313" key="11">
    <source>
        <dbReference type="EMBL" id="QUJ75875.1"/>
    </source>
</evidence>
<feature type="transmembrane region" description="Helical" evidence="10">
    <location>
        <begin position="34"/>
        <end position="51"/>
    </location>
</feature>
<evidence type="ECO:0000256" key="5">
    <source>
        <dbReference type="ARBA" id="ARBA00022989"/>
    </source>
</evidence>
<evidence type="ECO:0000256" key="3">
    <source>
        <dbReference type="ARBA" id="ARBA00022475"/>
    </source>
</evidence>
<reference evidence="11" key="1">
    <citation type="submission" date="2021-04" db="EMBL/GenBank/DDBJ databases">
        <title>Complete genome sequence for Sulfitobacter sp. strain JK7-1.</title>
        <authorList>
            <person name="Park S.-J."/>
        </authorList>
    </citation>
    <scope>NUCLEOTIDE SEQUENCE</scope>
    <source>
        <strain evidence="11">JK7-1</strain>
    </source>
</reference>
<proteinExistence type="inferred from homology"/>
<dbReference type="PANTHER" id="PTHR30561:SF0">
    <property type="entry name" value="GUANIDINIUM EXPORTER"/>
    <property type="match status" value="1"/>
</dbReference>
<dbReference type="Proteomes" id="UP000683291">
    <property type="component" value="Chromosome 1"/>
</dbReference>
<dbReference type="PANTHER" id="PTHR30561">
    <property type="entry name" value="SMR FAMILY PROTON-DEPENDENT DRUG EFFLUX TRANSPORTER SUGE"/>
    <property type="match status" value="1"/>
</dbReference>
<dbReference type="GO" id="GO:0005886">
    <property type="term" value="C:plasma membrane"/>
    <property type="evidence" value="ECO:0007669"/>
    <property type="project" value="UniProtKB-SubCell"/>
</dbReference>
<dbReference type="InterPro" id="IPR037185">
    <property type="entry name" value="EmrE-like"/>
</dbReference>
<dbReference type="RefSeq" id="WP_212704074.1">
    <property type="nucleotide sequence ID" value="NZ_CP073581.1"/>
</dbReference>
<protein>
    <recommendedName>
        <fullName evidence="8">Guanidinium exporter</fullName>
    </recommendedName>
</protein>
<feature type="transmembrane region" description="Helical" evidence="10">
    <location>
        <begin position="58"/>
        <end position="80"/>
    </location>
</feature>
<dbReference type="AlphaFoldDB" id="A0A975PM53"/>
<evidence type="ECO:0000256" key="2">
    <source>
        <dbReference type="ARBA" id="ARBA00022448"/>
    </source>
</evidence>
<feature type="transmembrane region" description="Helical" evidence="10">
    <location>
        <begin position="86"/>
        <end position="104"/>
    </location>
</feature>
<dbReference type="Gene3D" id="1.10.3730.20">
    <property type="match status" value="1"/>
</dbReference>
<dbReference type="InterPro" id="IPR000390">
    <property type="entry name" value="Small_drug/metabolite_transptr"/>
</dbReference>
<keyword evidence="4 9" id="KW-0812">Transmembrane</keyword>
<gene>
    <name evidence="11" type="ORF">KDD17_13145</name>
</gene>
<name>A0A975PM53_9RHOB</name>
<comment type="subcellular location">
    <subcellularLocation>
        <location evidence="1 9">Cell membrane</location>
        <topology evidence="1 9">Multi-pass membrane protein</topology>
    </subcellularLocation>
</comment>
<comment type="similarity">
    <text evidence="7">Belongs to the drug/metabolite transporter (DMT) superfamily. Small multidrug resistance (SMR) (TC 2.A.7.1) family. Gdx/SugE subfamily.</text>
</comment>
<dbReference type="GO" id="GO:1990961">
    <property type="term" value="P:xenobiotic detoxification by transmembrane export across the plasma membrane"/>
    <property type="evidence" value="ECO:0007669"/>
    <property type="project" value="UniProtKB-ARBA"/>
</dbReference>
<dbReference type="Pfam" id="PF00893">
    <property type="entry name" value="Multi_Drug_Res"/>
    <property type="match status" value="1"/>
</dbReference>
<evidence type="ECO:0000256" key="8">
    <source>
        <dbReference type="ARBA" id="ARBA00039168"/>
    </source>
</evidence>
<evidence type="ECO:0000256" key="4">
    <source>
        <dbReference type="ARBA" id="ARBA00022692"/>
    </source>
</evidence>
<evidence type="ECO:0000256" key="7">
    <source>
        <dbReference type="ARBA" id="ARBA00038151"/>
    </source>
</evidence>
<keyword evidence="5 10" id="KW-1133">Transmembrane helix</keyword>
<evidence type="ECO:0000256" key="6">
    <source>
        <dbReference type="ARBA" id="ARBA00023136"/>
    </source>
</evidence>
<dbReference type="EMBL" id="CP073581">
    <property type="protein sequence ID" value="QUJ75875.1"/>
    <property type="molecule type" value="Genomic_DNA"/>
</dbReference>
<keyword evidence="3" id="KW-1003">Cell membrane</keyword>
<dbReference type="KEGG" id="sual:KDD17_13145"/>
<dbReference type="GO" id="GO:0022857">
    <property type="term" value="F:transmembrane transporter activity"/>
    <property type="evidence" value="ECO:0007669"/>
    <property type="project" value="InterPro"/>
</dbReference>
<evidence type="ECO:0000313" key="12">
    <source>
        <dbReference type="Proteomes" id="UP000683291"/>
    </source>
</evidence>
<evidence type="ECO:0000256" key="9">
    <source>
        <dbReference type="RuleBase" id="RU003942"/>
    </source>
</evidence>